<sequence length="307" mass="35497">MNTRINPLPLLDGIKPSYLVLPHDKSFYGLPLLHFLCIRFPFVDETNWRKRLNSGFVVSSDGMALNSDTLFQPGQTIYYYRETSREDEPRIPFDEKILHIDEHLIVVDKPHFLPVIPSGRFLRETLLTRLRLRPDLQHLSVEHITPIHRLDKDTAGVMLLSHNPASRRDYQTMFQDKTVRKTYEAVASTRTDLVYPYSVQSRMVRGDKFYLTQEIDGEPNAFTTIELIENRGDTSLYRLQPITGKKHQLRVHMMSLGMPLLNDALYPVPLAAGDEDYEKPLKLLAKSIEFIDPISGDSRKFESTQKL</sequence>
<evidence type="ECO:0000313" key="3">
    <source>
        <dbReference type="Proteomes" id="UP000272412"/>
    </source>
</evidence>
<dbReference type="PANTHER" id="PTHR21600">
    <property type="entry name" value="MITOCHONDRIAL RNA PSEUDOURIDINE SYNTHASE"/>
    <property type="match status" value="1"/>
</dbReference>
<dbReference type="CDD" id="cd02558">
    <property type="entry name" value="PSRA_1"/>
    <property type="match status" value="1"/>
</dbReference>
<dbReference type="AlphaFoldDB" id="A0A3N4MZK6"/>
<dbReference type="Pfam" id="PF00849">
    <property type="entry name" value="PseudoU_synth_2"/>
    <property type="match status" value="1"/>
</dbReference>
<name>A0A3N4MZK6_9NEIS</name>
<dbReference type="InterPro" id="IPR006224">
    <property type="entry name" value="PsdUridine_synth_RluA-like_CS"/>
</dbReference>
<comment type="caution">
    <text evidence="2">The sequence shown here is derived from an EMBL/GenBank/DDBJ whole genome shotgun (WGS) entry which is preliminary data.</text>
</comment>
<gene>
    <name evidence="2" type="ORF">EGK74_07225</name>
</gene>
<dbReference type="EMBL" id="RPFL01000017">
    <property type="protein sequence ID" value="RPD86916.1"/>
    <property type="molecule type" value="Genomic_DNA"/>
</dbReference>
<dbReference type="PROSITE" id="PS01129">
    <property type="entry name" value="PSI_RLU"/>
    <property type="match status" value="1"/>
</dbReference>
<dbReference type="GO" id="GO:0009982">
    <property type="term" value="F:pseudouridine synthase activity"/>
    <property type="evidence" value="ECO:0007669"/>
    <property type="project" value="InterPro"/>
</dbReference>
<evidence type="ECO:0000313" key="2">
    <source>
        <dbReference type="EMBL" id="RPD86916.1"/>
    </source>
</evidence>
<organism evidence="2 3">
    <name type="scientific">Neisseria weixii</name>
    <dbReference type="NCBI Taxonomy" id="1853276"/>
    <lineage>
        <taxon>Bacteria</taxon>
        <taxon>Pseudomonadati</taxon>
        <taxon>Pseudomonadota</taxon>
        <taxon>Betaproteobacteria</taxon>
        <taxon>Neisseriales</taxon>
        <taxon>Neisseriaceae</taxon>
        <taxon>Neisseria</taxon>
    </lineage>
</organism>
<evidence type="ECO:0000259" key="1">
    <source>
        <dbReference type="Pfam" id="PF00849"/>
    </source>
</evidence>
<proteinExistence type="predicted"/>
<dbReference type="SUPFAM" id="SSF55120">
    <property type="entry name" value="Pseudouridine synthase"/>
    <property type="match status" value="1"/>
</dbReference>
<keyword evidence="3" id="KW-1185">Reference proteome</keyword>
<dbReference type="Gene3D" id="3.30.2350.10">
    <property type="entry name" value="Pseudouridine synthase"/>
    <property type="match status" value="1"/>
</dbReference>
<protein>
    <submittedName>
        <fullName evidence="2">Pseudouridine synthase</fullName>
    </submittedName>
</protein>
<dbReference type="PANTHER" id="PTHR21600:SF84">
    <property type="entry name" value="PSEUDOURIDINE SYNTHASE RSUA_RLUA-LIKE DOMAIN-CONTAINING PROTEIN"/>
    <property type="match status" value="1"/>
</dbReference>
<dbReference type="Proteomes" id="UP000272412">
    <property type="component" value="Unassembled WGS sequence"/>
</dbReference>
<accession>A0A3N4MZK6</accession>
<dbReference type="RefSeq" id="WP_123804248.1">
    <property type="nucleotide sequence ID" value="NZ_RPFL01000017.1"/>
</dbReference>
<dbReference type="InterPro" id="IPR020103">
    <property type="entry name" value="PsdUridine_synth_cat_dom_sf"/>
</dbReference>
<dbReference type="InterPro" id="IPR006145">
    <property type="entry name" value="PsdUridine_synth_RsuA/RluA"/>
</dbReference>
<dbReference type="GO" id="GO:0140098">
    <property type="term" value="F:catalytic activity, acting on RNA"/>
    <property type="evidence" value="ECO:0007669"/>
    <property type="project" value="UniProtKB-ARBA"/>
</dbReference>
<dbReference type="GO" id="GO:0003723">
    <property type="term" value="F:RNA binding"/>
    <property type="evidence" value="ECO:0007669"/>
    <property type="project" value="InterPro"/>
</dbReference>
<dbReference type="InterPro" id="IPR050188">
    <property type="entry name" value="RluA_PseudoU_synthase"/>
</dbReference>
<reference evidence="2 3" key="1">
    <citation type="submission" date="2018-11" db="EMBL/GenBank/DDBJ databases">
        <title>Neisseria weixii sp. nov. isolated from the rectal contents of plateau pika (Ochotona cruzoniae).</title>
        <authorList>
            <person name="Zhang G."/>
        </authorList>
    </citation>
    <scope>NUCLEOTIDE SEQUENCE [LARGE SCALE GENOMIC DNA]</scope>
    <source>
        <strain evidence="2 3">10009</strain>
    </source>
</reference>
<dbReference type="GO" id="GO:0000455">
    <property type="term" value="P:enzyme-directed rRNA pseudouridine synthesis"/>
    <property type="evidence" value="ECO:0007669"/>
    <property type="project" value="TreeGrafter"/>
</dbReference>
<feature type="domain" description="Pseudouridine synthase RsuA/RluA-like" evidence="1">
    <location>
        <begin position="103"/>
        <end position="253"/>
    </location>
</feature>
<dbReference type="OrthoDB" id="9785808at2"/>